<protein>
    <submittedName>
        <fullName evidence="2">Uncharacterized protein</fullName>
    </submittedName>
</protein>
<organism evidence="2">
    <name type="scientific">Pyricularia oryzae (strain Y34)</name>
    <name type="common">Rice blast fungus</name>
    <name type="synonym">Magnaporthe oryzae</name>
    <dbReference type="NCBI Taxonomy" id="1143189"/>
    <lineage>
        <taxon>Eukaryota</taxon>
        <taxon>Fungi</taxon>
        <taxon>Dikarya</taxon>
        <taxon>Ascomycota</taxon>
        <taxon>Pezizomycotina</taxon>
        <taxon>Sordariomycetes</taxon>
        <taxon>Sordariomycetidae</taxon>
        <taxon>Magnaporthales</taxon>
        <taxon>Pyriculariaceae</taxon>
        <taxon>Pyricularia</taxon>
    </lineage>
</organism>
<dbReference type="Proteomes" id="UP000011086">
    <property type="component" value="Unassembled WGS sequence"/>
</dbReference>
<feature type="compositionally biased region" description="Basic and acidic residues" evidence="1">
    <location>
        <begin position="109"/>
        <end position="118"/>
    </location>
</feature>
<dbReference type="EMBL" id="JH793701">
    <property type="protein sequence ID" value="ELQ32711.1"/>
    <property type="molecule type" value="Genomic_DNA"/>
</dbReference>
<proteinExistence type="predicted"/>
<feature type="compositionally biased region" description="Low complexity" evidence="1">
    <location>
        <begin position="92"/>
        <end position="103"/>
    </location>
</feature>
<feature type="region of interest" description="Disordered" evidence="1">
    <location>
        <begin position="88"/>
        <end position="138"/>
    </location>
</feature>
<evidence type="ECO:0000313" key="2">
    <source>
        <dbReference type="EMBL" id="ELQ32711.1"/>
    </source>
</evidence>
<sequence length="138" mass="15245">MSPVLTDAPKDLLYCRMAKEKLSEDEEDRNSVFRRTAGYNLRHPFVNISSITKLSTVCNDCHSFAGKADPTALERCLRGCEADYDKAGEAWSRPSSRSGSSSGSRRHSSAGERGESKSSSKKNSKSCSSRSYKRSIRP</sequence>
<dbReference type="AlphaFoldDB" id="A0AA97NM98"/>
<accession>A0AA97NM98</accession>
<gene>
    <name evidence="2" type="ORF">OOU_Y34scaffold01071g2</name>
</gene>
<name>A0AA97NM98_PYRO3</name>
<evidence type="ECO:0000256" key="1">
    <source>
        <dbReference type="SAM" id="MobiDB-lite"/>
    </source>
</evidence>
<reference evidence="2" key="1">
    <citation type="journal article" date="2012" name="PLoS Genet.">
        <title>Comparative analysis of the genomes of two field isolates of the rice blast fungus Magnaporthe oryzae.</title>
        <authorList>
            <person name="Xue M."/>
            <person name="Yang J."/>
            <person name="Li Z."/>
            <person name="Hu S."/>
            <person name="Yao N."/>
            <person name="Dean R.A."/>
            <person name="Zhao W."/>
            <person name="Shen M."/>
            <person name="Zhang H."/>
            <person name="Li C."/>
            <person name="Liu L."/>
            <person name="Cao L."/>
            <person name="Xu X."/>
            <person name="Xing Y."/>
            <person name="Hsiang T."/>
            <person name="Zhang Z."/>
            <person name="Xu J.R."/>
            <person name="Peng Y.L."/>
        </authorList>
    </citation>
    <scope>NUCLEOTIDE SEQUENCE</scope>
    <source>
        <strain evidence="2">Y34</strain>
    </source>
</reference>